<keyword evidence="6" id="KW-0732">Signal</keyword>
<keyword evidence="3 5" id="KW-1133">Transmembrane helix</keyword>
<comment type="subcellular location">
    <subcellularLocation>
        <location evidence="1">Membrane</location>
        <topology evidence="1">Multi-pass membrane protein</topology>
    </subcellularLocation>
</comment>
<feature type="chain" id="PRO_5030058635" description="Polycystin cation channel PKD1/PKD2 domain-containing protein" evidence="6">
    <location>
        <begin position="22"/>
        <end position="494"/>
    </location>
</feature>
<dbReference type="VEuPathDB" id="TriTrypDB:TcG_03144"/>
<dbReference type="GO" id="GO:0072345">
    <property type="term" value="F:NAADP-sensitive calcium-release channel activity"/>
    <property type="evidence" value="ECO:0007669"/>
    <property type="project" value="TreeGrafter"/>
</dbReference>
<keyword evidence="2 5" id="KW-0812">Transmembrane</keyword>
<dbReference type="VEuPathDB" id="TriTrypDB:TcCLB.503463.20"/>
<organism evidence="8 9">
    <name type="scientific">Trypanosoma cruzi</name>
    <dbReference type="NCBI Taxonomy" id="5693"/>
    <lineage>
        <taxon>Eukaryota</taxon>
        <taxon>Discoba</taxon>
        <taxon>Euglenozoa</taxon>
        <taxon>Kinetoplastea</taxon>
        <taxon>Metakinetoplastina</taxon>
        <taxon>Trypanosomatida</taxon>
        <taxon>Trypanosomatidae</taxon>
        <taxon>Trypanosoma</taxon>
        <taxon>Schizotrypanum</taxon>
    </lineage>
</organism>
<evidence type="ECO:0000313" key="9">
    <source>
        <dbReference type="Proteomes" id="UP000246078"/>
    </source>
</evidence>
<dbReference type="VEuPathDB" id="TriTrypDB:TcCLB.508215.6"/>
<dbReference type="VEuPathDB" id="TriTrypDB:TcBrA4_0106470"/>
<dbReference type="VEuPathDB" id="TriTrypDB:TCSYLVIO_002316"/>
<comment type="caution">
    <text evidence="8">The sequence shown here is derived from an EMBL/GenBank/DDBJ whole genome shotgun (WGS) entry which is preliminary data.</text>
</comment>
<feature type="transmembrane region" description="Helical" evidence="5">
    <location>
        <begin position="427"/>
        <end position="452"/>
    </location>
</feature>
<feature type="signal peptide" evidence="6">
    <location>
        <begin position="1"/>
        <end position="21"/>
    </location>
</feature>
<feature type="transmembrane region" description="Helical" evidence="5">
    <location>
        <begin position="365"/>
        <end position="391"/>
    </location>
</feature>
<dbReference type="VEuPathDB" id="TriTrypDB:C4B63_8g465"/>
<dbReference type="VEuPathDB" id="TriTrypDB:ECC02_004556"/>
<accession>A0A2V2UVD4</accession>
<dbReference type="VEuPathDB" id="TriTrypDB:C3747_447g12"/>
<dbReference type="AlphaFoldDB" id="A0A2V2UVD4"/>
<dbReference type="VEuPathDB" id="TriTrypDB:TCDM_01284"/>
<proteinExistence type="predicted"/>
<dbReference type="Proteomes" id="UP000246078">
    <property type="component" value="Unassembled WGS sequence"/>
</dbReference>
<dbReference type="OMA" id="RGLFMHY"/>
<dbReference type="PANTHER" id="PTHR12127">
    <property type="entry name" value="MUCOLIPIN"/>
    <property type="match status" value="1"/>
</dbReference>
<dbReference type="OrthoDB" id="263481at2759"/>
<evidence type="ECO:0000256" key="2">
    <source>
        <dbReference type="ARBA" id="ARBA00022692"/>
    </source>
</evidence>
<feature type="transmembrane region" description="Helical" evidence="5">
    <location>
        <begin position="230"/>
        <end position="248"/>
    </location>
</feature>
<feature type="transmembrane region" description="Helical" evidence="5">
    <location>
        <begin position="324"/>
        <end position="345"/>
    </location>
</feature>
<dbReference type="Pfam" id="PF08016">
    <property type="entry name" value="PKD_channel"/>
    <property type="match status" value="1"/>
</dbReference>
<keyword evidence="4 5" id="KW-0472">Membrane</keyword>
<dbReference type="VEuPathDB" id="TriTrypDB:TcCL_ESM01434"/>
<dbReference type="VEuPathDB" id="TriTrypDB:Tc_MARK_1037"/>
<dbReference type="EMBL" id="PRFC01000447">
    <property type="protein sequence ID" value="PWU88040.1"/>
    <property type="molecule type" value="Genomic_DNA"/>
</dbReference>
<evidence type="ECO:0000259" key="7">
    <source>
        <dbReference type="Pfam" id="PF08016"/>
    </source>
</evidence>
<evidence type="ECO:0000313" key="8">
    <source>
        <dbReference type="EMBL" id="PWU88040.1"/>
    </source>
</evidence>
<evidence type="ECO:0000256" key="4">
    <source>
        <dbReference type="ARBA" id="ARBA00023136"/>
    </source>
</evidence>
<feature type="transmembrane region" description="Helical" evidence="5">
    <location>
        <begin position="291"/>
        <end position="312"/>
    </location>
</feature>
<dbReference type="InterPro" id="IPR013122">
    <property type="entry name" value="PKD1_2_channel"/>
</dbReference>
<gene>
    <name evidence="8" type="ORF">C3747_447g12</name>
</gene>
<dbReference type="GO" id="GO:0016020">
    <property type="term" value="C:membrane"/>
    <property type="evidence" value="ECO:0007669"/>
    <property type="project" value="UniProtKB-SubCell"/>
</dbReference>
<evidence type="ECO:0000256" key="5">
    <source>
        <dbReference type="SAM" id="Phobius"/>
    </source>
</evidence>
<sequence length="494" mass="55702">MLLQYVVNCIILALLITFAFSYQTPRNKEINDSRFALAGFLFGAEGMSNAGFEKEFQTIDEFLSTFKGIIGAYYRLPFSGTGSFMHYVVDKDNSTTVPPLLELTYFQECYESTKCLKTFHKSFTILKEDPLGPFAHPEVLINGTESCEPREDLDGLYYVPCRTSPMGQLVDHLMDVKLTFSLYSLVRQTDGSPRSRVWFVAFTFGMTGHSSVMTMKASLDCVDRHIPERLPIMISCTLLPLVFLGFLLRIRTFPLFSASILEIFAFQKCCLDEVRTLPSCFHCQEGGWRCLGFLSDAFVLMFGITALASQFYPERVSGLEQAVTIFLGFSILISCTRLVSILILFPRCYVIIDSIVTAGSQLSMYSVAVFPIMFGYAFCGHVVFGAFGGYFGTLSRSIVTLFCTTFGDNIIDTFLVMDQSTCILQMLFGRLFIGTYLLLFICNILNVAHSIIQDSYTYSVRMYSASRREDSRIQYDASGVSTEELADFLEKLRR</sequence>
<dbReference type="VEuPathDB" id="TriTrypDB:BCY84_13428"/>
<dbReference type="PANTHER" id="PTHR12127:SF22">
    <property type="entry name" value="POLYCYSTIN CATION CHANNEL PKD1_PKD2 DOMAIN-CONTAINING PROTEIN"/>
    <property type="match status" value="1"/>
</dbReference>
<protein>
    <recommendedName>
        <fullName evidence="7">Polycystin cation channel PKD1/PKD2 domain-containing protein</fullName>
    </recommendedName>
</protein>
<feature type="domain" description="Polycystin cation channel PKD1/PKD2" evidence="7">
    <location>
        <begin position="314"/>
        <end position="457"/>
    </location>
</feature>
<dbReference type="InterPro" id="IPR039031">
    <property type="entry name" value="Mucolipin"/>
</dbReference>
<dbReference type="SMR" id="A0A2V2UVD4"/>
<evidence type="ECO:0000256" key="3">
    <source>
        <dbReference type="ARBA" id="ARBA00022989"/>
    </source>
</evidence>
<reference evidence="8 9" key="1">
    <citation type="journal article" date="2018" name="Microb. Genom.">
        <title>Expanding an expanded genome: long-read sequencing of Trypanosoma cruzi.</title>
        <authorList>
            <person name="Berna L."/>
            <person name="Rodriguez M."/>
            <person name="Chiribao M.L."/>
            <person name="Parodi-Talice A."/>
            <person name="Pita S."/>
            <person name="Rijo G."/>
            <person name="Alvarez-Valin F."/>
            <person name="Robello C."/>
        </authorList>
    </citation>
    <scope>NUCLEOTIDE SEQUENCE [LARGE SCALE GENOMIC DNA]</scope>
    <source>
        <strain evidence="8 9">TCC</strain>
    </source>
</reference>
<evidence type="ECO:0000256" key="6">
    <source>
        <dbReference type="SAM" id="SignalP"/>
    </source>
</evidence>
<name>A0A2V2UVD4_TRYCR</name>
<evidence type="ECO:0000256" key="1">
    <source>
        <dbReference type="ARBA" id="ARBA00004141"/>
    </source>
</evidence>
<dbReference type="VEuPathDB" id="TriTrypDB:TCDM_01283"/>